<keyword evidence="4 5" id="KW-0539">Nucleus</keyword>
<feature type="region of interest" description="Disordered" evidence="7">
    <location>
        <begin position="344"/>
        <end position="394"/>
    </location>
</feature>
<evidence type="ECO:0000256" key="7">
    <source>
        <dbReference type="SAM" id="MobiDB-lite"/>
    </source>
</evidence>
<dbReference type="InterPro" id="IPR001356">
    <property type="entry name" value="HD"/>
</dbReference>
<name>A0ABR4Q6C7_9CEST</name>
<accession>A0ABR4Q6C7</accession>
<dbReference type="SUPFAM" id="SSF46689">
    <property type="entry name" value="Homeodomain-like"/>
    <property type="match status" value="1"/>
</dbReference>
<feature type="compositionally biased region" description="Low complexity" evidence="7">
    <location>
        <begin position="350"/>
        <end position="364"/>
    </location>
</feature>
<evidence type="ECO:0000313" key="9">
    <source>
        <dbReference type="EMBL" id="KAL5105192.1"/>
    </source>
</evidence>
<dbReference type="Pfam" id="PF00046">
    <property type="entry name" value="Homeodomain"/>
    <property type="match status" value="1"/>
</dbReference>
<dbReference type="PROSITE" id="PS00027">
    <property type="entry name" value="HOMEOBOX_1"/>
    <property type="match status" value="1"/>
</dbReference>
<dbReference type="PANTHER" id="PTHR24340:SF82">
    <property type="entry name" value="HOMEOBOX PROTEIN VND"/>
    <property type="match status" value="1"/>
</dbReference>
<keyword evidence="10" id="KW-1185">Reference proteome</keyword>
<dbReference type="Gene3D" id="1.10.10.60">
    <property type="entry name" value="Homeodomain-like"/>
    <property type="match status" value="1"/>
</dbReference>
<feature type="domain" description="Homeobox" evidence="8">
    <location>
        <begin position="268"/>
        <end position="328"/>
    </location>
</feature>
<dbReference type="PROSITE" id="PS50071">
    <property type="entry name" value="HOMEOBOX_2"/>
    <property type="match status" value="1"/>
</dbReference>
<dbReference type="CDD" id="cd00086">
    <property type="entry name" value="homeodomain"/>
    <property type="match status" value="1"/>
</dbReference>
<dbReference type="InterPro" id="IPR017970">
    <property type="entry name" value="Homeobox_CS"/>
</dbReference>
<protein>
    <submittedName>
        <fullName evidence="9">Homeobox protein</fullName>
    </submittedName>
</protein>
<evidence type="ECO:0000259" key="8">
    <source>
        <dbReference type="PROSITE" id="PS50071"/>
    </source>
</evidence>
<evidence type="ECO:0000256" key="6">
    <source>
        <dbReference type="RuleBase" id="RU000682"/>
    </source>
</evidence>
<dbReference type="InterPro" id="IPR009057">
    <property type="entry name" value="Homeodomain-like_sf"/>
</dbReference>
<sequence>MSNFAVKNLLDTTGAEELLQAGLQYLTMLQANGELNIQNSAVPNGGTNVDPQQLALLALLPTLQQKLEQATPATLQKTEEAISALSKPLIPSSSISLLVDSQQNKDKDILKQLDSPPAKRLKTDEATSNEADILGSMPIFPPRSPQSTSTPKPVIQQISCIDLSSNSNQGESSGHNQTTTTLPVFHASNPLQFDTKSKLRQQLLQPLVQRPVPPPVTCQQLSTNAFAIPNYLLLQQLAATASMQNSANVFTPPTNAQIQVRQTQSEAQRQGRRRVLFTPYQINEMLKCFKEQNYINLHEREALARRINLTGTQVKIWFQNHRYKTKRAGASIQKNEAPVARLKACAPEKSAPSTTSWDSSPSESFGTVENSQSPREPHQTASPSEQAYSTKSDDMLSRQKHLFKALGELLENQLKTDAEIYRDGESEDRKKVVELTKRVIQFLYEASAD</sequence>
<dbReference type="PANTHER" id="PTHR24340">
    <property type="entry name" value="HOMEOBOX PROTEIN NKX"/>
    <property type="match status" value="1"/>
</dbReference>
<feature type="DNA-binding region" description="Homeobox" evidence="5">
    <location>
        <begin position="270"/>
        <end position="329"/>
    </location>
</feature>
<evidence type="ECO:0000256" key="1">
    <source>
        <dbReference type="ARBA" id="ARBA00004123"/>
    </source>
</evidence>
<evidence type="ECO:0000313" key="10">
    <source>
        <dbReference type="Proteomes" id="UP001651158"/>
    </source>
</evidence>
<feature type="compositionally biased region" description="Polar residues" evidence="7">
    <location>
        <begin position="365"/>
        <end position="390"/>
    </location>
</feature>
<organism evidence="9 10">
    <name type="scientific">Taenia crassiceps</name>
    <dbReference type="NCBI Taxonomy" id="6207"/>
    <lineage>
        <taxon>Eukaryota</taxon>
        <taxon>Metazoa</taxon>
        <taxon>Spiralia</taxon>
        <taxon>Lophotrochozoa</taxon>
        <taxon>Platyhelminthes</taxon>
        <taxon>Cestoda</taxon>
        <taxon>Eucestoda</taxon>
        <taxon>Cyclophyllidea</taxon>
        <taxon>Taeniidae</taxon>
        <taxon>Taenia</taxon>
    </lineage>
</organism>
<dbReference type="InterPro" id="IPR050394">
    <property type="entry name" value="Homeobox_NK-like"/>
</dbReference>
<keyword evidence="3 5" id="KW-0371">Homeobox</keyword>
<keyword evidence="2 5" id="KW-0238">DNA-binding</keyword>
<comment type="caution">
    <text evidence="9">The sequence shown here is derived from an EMBL/GenBank/DDBJ whole genome shotgun (WGS) entry which is preliminary data.</text>
</comment>
<evidence type="ECO:0000256" key="5">
    <source>
        <dbReference type="PROSITE-ProRule" id="PRU00108"/>
    </source>
</evidence>
<comment type="subcellular location">
    <subcellularLocation>
        <location evidence="1 5 6">Nucleus</location>
    </subcellularLocation>
</comment>
<evidence type="ECO:0000256" key="3">
    <source>
        <dbReference type="ARBA" id="ARBA00023155"/>
    </source>
</evidence>
<evidence type="ECO:0000256" key="2">
    <source>
        <dbReference type="ARBA" id="ARBA00023125"/>
    </source>
</evidence>
<reference evidence="9 10" key="1">
    <citation type="journal article" date="2022" name="Front. Cell. Infect. Microbiol.">
        <title>The Genomes of Two Strains of Taenia crassiceps the Animal Model for the Study of Human Cysticercosis.</title>
        <authorList>
            <person name="Bobes R.J."/>
            <person name="Estrada K."/>
            <person name="Rios-Valencia D.G."/>
            <person name="Calderon-Gallegos A."/>
            <person name="de la Torre P."/>
            <person name="Carrero J.C."/>
            <person name="Sanchez-Flores A."/>
            <person name="Laclette J.P."/>
        </authorList>
    </citation>
    <scope>NUCLEOTIDE SEQUENCE [LARGE SCALE GENOMIC DNA]</scope>
    <source>
        <strain evidence="9">WFUcys</strain>
    </source>
</reference>
<proteinExistence type="predicted"/>
<gene>
    <name evidence="9" type="ORF">TcWFU_005085</name>
</gene>
<dbReference type="EMBL" id="JAKROA010000009">
    <property type="protein sequence ID" value="KAL5105192.1"/>
    <property type="molecule type" value="Genomic_DNA"/>
</dbReference>
<dbReference type="SMART" id="SM00389">
    <property type="entry name" value="HOX"/>
    <property type="match status" value="1"/>
</dbReference>
<evidence type="ECO:0000256" key="4">
    <source>
        <dbReference type="ARBA" id="ARBA00023242"/>
    </source>
</evidence>
<dbReference type="GO" id="GO:0003677">
    <property type="term" value="F:DNA binding"/>
    <property type="evidence" value="ECO:0007669"/>
    <property type="project" value="UniProtKB-KW"/>
</dbReference>
<dbReference type="Proteomes" id="UP001651158">
    <property type="component" value="Unassembled WGS sequence"/>
</dbReference>